<evidence type="ECO:0000259" key="1">
    <source>
        <dbReference type="PROSITE" id="PS50042"/>
    </source>
</evidence>
<evidence type="ECO:0000313" key="3">
    <source>
        <dbReference type="Proteomes" id="UP001500151"/>
    </source>
</evidence>
<accession>A0ABN3QQF8</accession>
<dbReference type="PROSITE" id="PS50042">
    <property type="entry name" value="CNMP_BINDING_3"/>
    <property type="match status" value="1"/>
</dbReference>
<keyword evidence="3" id="KW-1185">Reference proteome</keyword>
<dbReference type="EMBL" id="BAAASJ010000027">
    <property type="protein sequence ID" value="GAA2632194.1"/>
    <property type="molecule type" value="Genomic_DNA"/>
</dbReference>
<comment type="caution">
    <text evidence="2">The sequence shown here is derived from an EMBL/GenBank/DDBJ whole genome shotgun (WGS) entry which is preliminary data.</text>
</comment>
<reference evidence="2 3" key="1">
    <citation type="journal article" date="2019" name="Int. J. Syst. Evol. Microbiol.">
        <title>The Global Catalogue of Microorganisms (GCM) 10K type strain sequencing project: providing services to taxonomists for standard genome sequencing and annotation.</title>
        <authorList>
            <consortium name="The Broad Institute Genomics Platform"/>
            <consortium name="The Broad Institute Genome Sequencing Center for Infectious Disease"/>
            <person name="Wu L."/>
            <person name="Ma J."/>
        </authorList>
    </citation>
    <scope>NUCLEOTIDE SEQUENCE [LARGE SCALE GENOMIC DNA]</scope>
    <source>
        <strain evidence="2 3">JCM 4524</strain>
    </source>
</reference>
<evidence type="ECO:0000313" key="2">
    <source>
        <dbReference type="EMBL" id="GAA2632194.1"/>
    </source>
</evidence>
<organism evidence="2 3">
    <name type="scientific">Streptomyces vastus</name>
    <dbReference type="NCBI Taxonomy" id="285451"/>
    <lineage>
        <taxon>Bacteria</taxon>
        <taxon>Bacillati</taxon>
        <taxon>Actinomycetota</taxon>
        <taxon>Actinomycetes</taxon>
        <taxon>Kitasatosporales</taxon>
        <taxon>Streptomycetaceae</taxon>
        <taxon>Streptomyces</taxon>
    </lineage>
</organism>
<name>A0ABN3QQF8_9ACTN</name>
<dbReference type="InterPro" id="IPR018490">
    <property type="entry name" value="cNMP-bd_dom_sf"/>
</dbReference>
<feature type="domain" description="Cyclic nucleotide-binding" evidence="1">
    <location>
        <begin position="1"/>
        <end position="35"/>
    </location>
</feature>
<dbReference type="Proteomes" id="UP001500151">
    <property type="component" value="Unassembled WGS sequence"/>
</dbReference>
<gene>
    <name evidence="2" type="ORF">GCM10010307_25230</name>
</gene>
<proteinExistence type="predicted"/>
<dbReference type="InterPro" id="IPR000595">
    <property type="entry name" value="cNMP-bd_dom"/>
</dbReference>
<protein>
    <recommendedName>
        <fullName evidence="1">Cyclic nucleotide-binding domain-containing protein</fullName>
    </recommendedName>
</protein>
<dbReference type="InterPro" id="IPR014710">
    <property type="entry name" value="RmlC-like_jellyroll"/>
</dbReference>
<sequence length="58" mass="6675">MRFAREVSFPQGARLFNEGGRADRFWIIRTGTVDLDMHIPGRRAAVEERPFTGQSPNR</sequence>
<dbReference type="SUPFAM" id="SSF51206">
    <property type="entry name" value="cAMP-binding domain-like"/>
    <property type="match status" value="1"/>
</dbReference>
<dbReference type="Gene3D" id="2.60.120.10">
    <property type="entry name" value="Jelly Rolls"/>
    <property type="match status" value="1"/>
</dbReference>